<dbReference type="STRING" id="104421.E2A2G3"/>
<keyword evidence="4" id="KW-0539">Nucleus</keyword>
<protein>
    <submittedName>
        <fullName evidence="5">Ribosomal RNA processing protein 1-like protein</fullName>
    </submittedName>
</protein>
<dbReference type="FunCoup" id="E2A2G3">
    <property type="interactions" value="695"/>
</dbReference>
<dbReference type="InParanoid" id="E2A2G3"/>
<dbReference type="GO" id="GO:0005634">
    <property type="term" value="C:nucleus"/>
    <property type="evidence" value="ECO:0007669"/>
    <property type="project" value="UniProtKB-SubCell"/>
</dbReference>
<dbReference type="GO" id="GO:0030688">
    <property type="term" value="C:preribosome, small subunit precursor"/>
    <property type="evidence" value="ECO:0007669"/>
    <property type="project" value="InterPro"/>
</dbReference>
<dbReference type="PANTHER" id="PTHR13026">
    <property type="entry name" value="NNP-1 PROTEIN NOVEL NUCLEAR PROTEIN 1 NOP52"/>
    <property type="match status" value="1"/>
</dbReference>
<proteinExistence type="inferred from homology"/>
<name>E2A2G3_CAMFO</name>
<dbReference type="OMA" id="ILMEYEG"/>
<evidence type="ECO:0000256" key="3">
    <source>
        <dbReference type="ARBA" id="ARBA00022552"/>
    </source>
</evidence>
<dbReference type="Pfam" id="PF05997">
    <property type="entry name" value="Nop52"/>
    <property type="match status" value="1"/>
</dbReference>
<evidence type="ECO:0000256" key="1">
    <source>
        <dbReference type="ARBA" id="ARBA00004123"/>
    </source>
</evidence>
<sequence>MQLISAKSESKKNLFIVQEIKIARLLANNDKRIRDKALKRLKKWLTVRSQSSFAFTKTDFMSLWKGLFYCMWMSDKMLIQEELAESLSKLVHCFDSKDTILLYTSCALKTLAMEWFGIDQYRLDKFLMLVRRILRQTFVTCKDKSWDIKWVTELSQMFLELFLYPKTTLGFNLHMTEIYLEELAKVSNGNISESVVHEFIKPFIIYLMTTDDERQMKHIMQHIFRYLINQSDIGLDYMDKFKAWQRAGFPCAHVDDMQKIEIDTEENIDIKSGHLLESEIQNKSEKPLDPRAGRVDVQLPQIPFNAAEIVKMLSVHQFHPSSKTKSRRQLSRLLEEFRELSEGRMPLGIKKVKKLNLQKHDSKKESRKAALHLIQFEKKLFSDNINKKQKRKRNGEIIANTFSDHLKNRDQLELNSIIDTIDSKSDSINSTANMKANLQDTDADIIPIKKQKRNNGKTTVSSTYSSNNLKNRDYLELNSIVDTIDSKSDSIDSTANMKINLQDTDADILPTKKQKKKNEEAIVSSISSSNNLKNRDHLELNSIRDTINSKSDSIDSIANMKTNLQDADADILSPKKQGRKRNTNIVSSKKEKCNLTYNKFDDKRVIEDKRKLKTKVHRKFNKTKKIKLSQTDDTFITDNNLKCKPKKTELHEKHTFNKEQYIFTSPVLKKKNLLRKATKNKKSLVLKKTIFEKNVTHNNEGTLKDELSNQTKKQINLNNSLEKKKVVFGLSRNTEQHTSEYFQQVRKSPAIPFDANKKPLASVLKTSAISSPLNPFYKKK</sequence>
<comment type="similarity">
    <text evidence="2">Belongs to the RRP1 family.</text>
</comment>
<dbReference type="InterPro" id="IPR010301">
    <property type="entry name" value="RRP1"/>
</dbReference>
<evidence type="ECO:0000256" key="2">
    <source>
        <dbReference type="ARBA" id="ARBA00006374"/>
    </source>
</evidence>
<dbReference type="OrthoDB" id="2019504at2759"/>
<reference evidence="5 6" key="1">
    <citation type="journal article" date="2010" name="Science">
        <title>Genomic comparison of the ants Camponotus floridanus and Harpegnathos saltator.</title>
        <authorList>
            <person name="Bonasio R."/>
            <person name="Zhang G."/>
            <person name="Ye C."/>
            <person name="Mutti N.S."/>
            <person name="Fang X."/>
            <person name="Qin N."/>
            <person name="Donahue G."/>
            <person name="Yang P."/>
            <person name="Li Q."/>
            <person name="Li C."/>
            <person name="Zhang P."/>
            <person name="Huang Z."/>
            <person name="Berger S.L."/>
            <person name="Reinberg D."/>
            <person name="Wang J."/>
            <person name="Liebig J."/>
        </authorList>
    </citation>
    <scope>NUCLEOTIDE SEQUENCE [LARGE SCALE GENOMIC DNA]</scope>
    <source>
        <strain evidence="6">C129</strain>
    </source>
</reference>
<dbReference type="PANTHER" id="PTHR13026:SF0">
    <property type="entry name" value="RIBOSOMAL RNA PROCESSING 1B"/>
    <property type="match status" value="1"/>
</dbReference>
<evidence type="ECO:0000313" key="6">
    <source>
        <dbReference type="Proteomes" id="UP000000311"/>
    </source>
</evidence>
<accession>E2A2G3</accession>
<dbReference type="AlphaFoldDB" id="E2A2G3"/>
<evidence type="ECO:0000313" key="5">
    <source>
        <dbReference type="EMBL" id="EFN72366.1"/>
    </source>
</evidence>
<dbReference type="GO" id="GO:0006364">
    <property type="term" value="P:rRNA processing"/>
    <property type="evidence" value="ECO:0007669"/>
    <property type="project" value="UniProtKB-KW"/>
</dbReference>
<comment type="subcellular location">
    <subcellularLocation>
        <location evidence="1">Nucleus</location>
    </subcellularLocation>
</comment>
<evidence type="ECO:0000256" key="4">
    <source>
        <dbReference type="ARBA" id="ARBA00023242"/>
    </source>
</evidence>
<keyword evidence="6" id="KW-1185">Reference proteome</keyword>
<dbReference type="EMBL" id="GL436038">
    <property type="protein sequence ID" value="EFN72366.1"/>
    <property type="molecule type" value="Genomic_DNA"/>
</dbReference>
<organism evidence="6">
    <name type="scientific">Camponotus floridanus</name>
    <name type="common">Florida carpenter ant</name>
    <dbReference type="NCBI Taxonomy" id="104421"/>
    <lineage>
        <taxon>Eukaryota</taxon>
        <taxon>Metazoa</taxon>
        <taxon>Ecdysozoa</taxon>
        <taxon>Arthropoda</taxon>
        <taxon>Hexapoda</taxon>
        <taxon>Insecta</taxon>
        <taxon>Pterygota</taxon>
        <taxon>Neoptera</taxon>
        <taxon>Endopterygota</taxon>
        <taxon>Hymenoptera</taxon>
        <taxon>Apocrita</taxon>
        <taxon>Aculeata</taxon>
        <taxon>Formicoidea</taxon>
        <taxon>Formicidae</taxon>
        <taxon>Formicinae</taxon>
        <taxon>Camponotus</taxon>
    </lineage>
</organism>
<gene>
    <name evidence="5" type="ORF">EAG_16083</name>
</gene>
<keyword evidence="3" id="KW-0698">rRNA processing</keyword>
<dbReference type="Proteomes" id="UP000000311">
    <property type="component" value="Unassembled WGS sequence"/>
</dbReference>